<proteinExistence type="predicted"/>
<evidence type="ECO:0000313" key="2">
    <source>
        <dbReference type="EMBL" id="MBB5049554.1"/>
    </source>
</evidence>
<evidence type="ECO:0000256" key="1">
    <source>
        <dbReference type="SAM" id="MobiDB-lite"/>
    </source>
</evidence>
<dbReference type="Proteomes" id="UP000542353">
    <property type="component" value="Unassembled WGS sequence"/>
</dbReference>
<organism evidence="2 3">
    <name type="scientific">Rhodopseudomonas rhenobacensis</name>
    <dbReference type="NCBI Taxonomy" id="87461"/>
    <lineage>
        <taxon>Bacteria</taxon>
        <taxon>Pseudomonadati</taxon>
        <taxon>Pseudomonadota</taxon>
        <taxon>Alphaproteobacteria</taxon>
        <taxon>Hyphomicrobiales</taxon>
        <taxon>Nitrobacteraceae</taxon>
        <taxon>Rhodopseudomonas</taxon>
    </lineage>
</organism>
<feature type="region of interest" description="Disordered" evidence="1">
    <location>
        <begin position="1"/>
        <end position="54"/>
    </location>
</feature>
<evidence type="ECO:0000313" key="3">
    <source>
        <dbReference type="Proteomes" id="UP000542353"/>
    </source>
</evidence>
<keyword evidence="3" id="KW-1185">Reference proteome</keyword>
<accession>A0A7W7Z7Q6</accession>
<name>A0A7W7Z7Q6_9BRAD</name>
<gene>
    <name evidence="2" type="ORF">HNR60_004334</name>
</gene>
<dbReference type="AlphaFoldDB" id="A0A7W7Z7Q6"/>
<comment type="caution">
    <text evidence="2">The sequence shown here is derived from an EMBL/GenBank/DDBJ whole genome shotgun (WGS) entry which is preliminary data.</text>
</comment>
<reference evidence="2 3" key="1">
    <citation type="submission" date="2020-08" db="EMBL/GenBank/DDBJ databases">
        <title>Genomic Encyclopedia of Type Strains, Phase IV (KMG-IV): sequencing the most valuable type-strain genomes for metagenomic binning, comparative biology and taxonomic classification.</title>
        <authorList>
            <person name="Goeker M."/>
        </authorList>
    </citation>
    <scope>NUCLEOTIDE SEQUENCE [LARGE SCALE GENOMIC DNA]</scope>
    <source>
        <strain evidence="2 3">DSM 12706</strain>
    </source>
</reference>
<dbReference type="EMBL" id="JACHIH010000039">
    <property type="protein sequence ID" value="MBB5049554.1"/>
    <property type="molecule type" value="Genomic_DNA"/>
</dbReference>
<sequence>MAGTTHQARRVVTVSPMSAAPRTQRSAPLLRRGALQSRGRYETRHLGRSRVGGAAPRALQLARDTMAPNSFLL</sequence>
<protein>
    <submittedName>
        <fullName evidence="2">Uncharacterized protein</fullName>
    </submittedName>
</protein>